<evidence type="ECO:0000313" key="1">
    <source>
        <dbReference type="EMBL" id="MFC0308589.1"/>
    </source>
</evidence>
<organism evidence="1 2">
    <name type="scientific">Gallibacterium trehalosifermentans</name>
    <dbReference type="NCBI Taxonomy" id="516935"/>
    <lineage>
        <taxon>Bacteria</taxon>
        <taxon>Pseudomonadati</taxon>
        <taxon>Pseudomonadota</taxon>
        <taxon>Gammaproteobacteria</taxon>
        <taxon>Pasteurellales</taxon>
        <taxon>Pasteurellaceae</taxon>
        <taxon>Gallibacterium</taxon>
    </lineage>
</organism>
<reference evidence="1 2" key="1">
    <citation type="submission" date="2024-09" db="EMBL/GenBank/DDBJ databases">
        <authorList>
            <person name="Sun Q."/>
            <person name="Mori K."/>
        </authorList>
    </citation>
    <scope>NUCLEOTIDE SEQUENCE [LARGE SCALE GENOMIC DNA]</scope>
    <source>
        <strain evidence="1 2">CCM 7539</strain>
    </source>
</reference>
<gene>
    <name evidence="1" type="ORF">ACFFHK_02565</name>
</gene>
<dbReference type="RefSeq" id="WP_382368831.1">
    <property type="nucleotide sequence ID" value="NZ_JBHLWB010000001.1"/>
</dbReference>
<dbReference type="Proteomes" id="UP001589767">
    <property type="component" value="Unassembled WGS sequence"/>
</dbReference>
<dbReference type="EMBL" id="JBHLWB010000001">
    <property type="protein sequence ID" value="MFC0308589.1"/>
    <property type="molecule type" value="Genomic_DNA"/>
</dbReference>
<evidence type="ECO:0000313" key="2">
    <source>
        <dbReference type="Proteomes" id="UP001589767"/>
    </source>
</evidence>
<accession>A0ABV6GZR4</accession>
<protein>
    <submittedName>
        <fullName evidence="1">Uncharacterized protein</fullName>
    </submittedName>
</protein>
<proteinExistence type="predicted"/>
<comment type="caution">
    <text evidence="1">The sequence shown here is derived from an EMBL/GenBank/DDBJ whole genome shotgun (WGS) entry which is preliminary data.</text>
</comment>
<sequence length="79" mass="9000">MAKITENGISIERLDTIVARLERGFREIYGQNINLAPDSPDGQMIGILAQMKMDIEELCELVYKQLDQRVAYAGLIRFI</sequence>
<keyword evidence="2" id="KW-1185">Reference proteome</keyword>
<name>A0ABV6GZR4_9PAST</name>